<evidence type="ECO:0000256" key="4">
    <source>
        <dbReference type="ARBA" id="ARBA00022605"/>
    </source>
</evidence>
<feature type="active site" evidence="9">
    <location>
        <position position="157"/>
    </location>
</feature>
<dbReference type="EC" id="4.3.2.10" evidence="9"/>
<evidence type="ECO:0000256" key="8">
    <source>
        <dbReference type="ARBA" id="ARBA00047838"/>
    </source>
</evidence>
<dbReference type="GO" id="GO:0005737">
    <property type="term" value="C:cytoplasm"/>
    <property type="evidence" value="ECO:0007669"/>
    <property type="project" value="UniProtKB-SubCell"/>
</dbReference>
<dbReference type="GO" id="GO:0016829">
    <property type="term" value="F:lyase activity"/>
    <property type="evidence" value="ECO:0007669"/>
    <property type="project" value="UniProtKB-KW"/>
</dbReference>
<keyword evidence="5 9" id="KW-0368">Histidine biosynthesis</keyword>
<dbReference type="PANTHER" id="PTHR21235">
    <property type="entry name" value="IMIDAZOLE GLYCEROL PHOSPHATE SYNTHASE SUBUNIT HISF/H IGP SYNTHASE SUBUNIT HISF/H"/>
    <property type="match status" value="1"/>
</dbReference>
<dbReference type="Gene3D" id="3.20.20.70">
    <property type="entry name" value="Aldolase class I"/>
    <property type="match status" value="1"/>
</dbReference>
<dbReference type="SUPFAM" id="SSF51366">
    <property type="entry name" value="Ribulose-phoshate binding barrel"/>
    <property type="match status" value="1"/>
</dbReference>
<evidence type="ECO:0000256" key="9">
    <source>
        <dbReference type="HAMAP-Rule" id="MF_01013"/>
    </source>
</evidence>
<evidence type="ECO:0000256" key="1">
    <source>
        <dbReference type="ARBA" id="ARBA00005091"/>
    </source>
</evidence>
<dbReference type="KEGG" id="min:Minf_2270"/>
<comment type="subunit">
    <text evidence="3 9">Heterodimer of HisH and HisF.</text>
</comment>
<dbReference type="GO" id="GO:0000105">
    <property type="term" value="P:L-histidine biosynthetic process"/>
    <property type="evidence" value="ECO:0007669"/>
    <property type="project" value="UniProtKB-UniRule"/>
</dbReference>
<keyword evidence="6 9" id="KW-0456">Lyase</keyword>
<dbReference type="InterPro" id="IPR004651">
    <property type="entry name" value="HisF"/>
</dbReference>
<dbReference type="NCBIfam" id="TIGR00735">
    <property type="entry name" value="hisF"/>
    <property type="match status" value="1"/>
</dbReference>
<dbReference type="InterPro" id="IPR006062">
    <property type="entry name" value="His_biosynth"/>
</dbReference>
<evidence type="ECO:0000313" key="12">
    <source>
        <dbReference type="Proteomes" id="UP000009149"/>
    </source>
</evidence>
<keyword evidence="4 9" id="KW-0028">Amino-acid biosynthesis</keyword>
<gene>
    <name evidence="9 11" type="primary">hisF</name>
    <name evidence="11" type="ordered locus">Minf_2270</name>
</gene>
<evidence type="ECO:0000256" key="7">
    <source>
        <dbReference type="ARBA" id="ARBA00025475"/>
    </source>
</evidence>
<evidence type="ECO:0000256" key="5">
    <source>
        <dbReference type="ARBA" id="ARBA00023102"/>
    </source>
</evidence>
<protein>
    <recommendedName>
        <fullName evidence="9">Imidazole glycerol phosphate synthase subunit HisF</fullName>
        <ecNumber evidence="9">4.3.2.10</ecNumber>
    </recommendedName>
    <alternativeName>
        <fullName evidence="9">IGP synthase cyclase subunit</fullName>
    </alternativeName>
    <alternativeName>
        <fullName evidence="9">IGP synthase subunit HisF</fullName>
    </alternativeName>
    <alternativeName>
        <fullName evidence="9">ImGP synthase subunit HisF</fullName>
        <shortName evidence="9">IGPS subunit HisF</shortName>
    </alternativeName>
</protein>
<comment type="catalytic activity">
    <reaction evidence="8 9">
        <text>5-[(5-phospho-1-deoxy-D-ribulos-1-ylimino)methylamino]-1-(5-phospho-beta-D-ribosyl)imidazole-4-carboxamide + L-glutamine = D-erythro-1-(imidazol-4-yl)glycerol 3-phosphate + 5-amino-1-(5-phospho-beta-D-ribosyl)imidazole-4-carboxamide + L-glutamate + H(+)</text>
        <dbReference type="Rhea" id="RHEA:24793"/>
        <dbReference type="ChEBI" id="CHEBI:15378"/>
        <dbReference type="ChEBI" id="CHEBI:29985"/>
        <dbReference type="ChEBI" id="CHEBI:58278"/>
        <dbReference type="ChEBI" id="CHEBI:58359"/>
        <dbReference type="ChEBI" id="CHEBI:58475"/>
        <dbReference type="ChEBI" id="CHEBI:58525"/>
        <dbReference type="EC" id="4.3.2.10"/>
    </reaction>
</comment>
<dbReference type="InterPro" id="IPR013785">
    <property type="entry name" value="Aldolase_TIM"/>
</dbReference>
<name>B3E095_METI4</name>
<organism evidence="11 12">
    <name type="scientific">Methylacidiphilum infernorum (isolate V4)</name>
    <name type="common">Methylokorus infernorum (strain V4)</name>
    <dbReference type="NCBI Taxonomy" id="481448"/>
    <lineage>
        <taxon>Bacteria</taxon>
        <taxon>Pseudomonadati</taxon>
        <taxon>Verrucomicrobiota</taxon>
        <taxon>Methylacidiphilae</taxon>
        <taxon>Methylacidiphilales</taxon>
        <taxon>Methylacidiphilaceae</taxon>
        <taxon>Methylacidiphilum (ex Ratnadevi et al. 2023)</taxon>
    </lineage>
</organism>
<dbReference type="HAMAP" id="MF_01013">
    <property type="entry name" value="HisF"/>
    <property type="match status" value="1"/>
</dbReference>
<keyword evidence="9" id="KW-0963">Cytoplasm</keyword>
<comment type="pathway">
    <text evidence="1 9">Amino-acid biosynthesis; L-histidine biosynthesis; L-histidine from 5-phospho-alpha-D-ribose 1-diphosphate: step 5/9.</text>
</comment>
<evidence type="ECO:0000256" key="6">
    <source>
        <dbReference type="ARBA" id="ARBA00023239"/>
    </source>
</evidence>
<dbReference type="CDD" id="cd04731">
    <property type="entry name" value="HisF"/>
    <property type="match status" value="1"/>
</dbReference>
<evidence type="ECO:0000256" key="10">
    <source>
        <dbReference type="RuleBase" id="RU003657"/>
    </source>
</evidence>
<dbReference type="InterPro" id="IPR011060">
    <property type="entry name" value="RibuloseP-bd_barrel"/>
</dbReference>
<feature type="active site" evidence="9">
    <location>
        <position position="33"/>
    </location>
</feature>
<evidence type="ECO:0000256" key="3">
    <source>
        <dbReference type="ARBA" id="ARBA00011152"/>
    </source>
</evidence>
<reference evidence="11 12" key="1">
    <citation type="journal article" date="2008" name="Biol. Direct">
        <title>Complete genome sequence of the extremely acidophilic methanotroph isolate V4, Methylacidiphilum infernorum, a representative of the bacterial phylum Verrucomicrobia.</title>
        <authorList>
            <person name="Hou S."/>
            <person name="Makarova K.S."/>
            <person name="Saw J.H."/>
            <person name="Senin P."/>
            <person name="Ly B.V."/>
            <person name="Zhou Z."/>
            <person name="Ren Y."/>
            <person name="Wang J."/>
            <person name="Galperin M.Y."/>
            <person name="Omelchenko M.V."/>
            <person name="Wolf Y.I."/>
            <person name="Yutin N."/>
            <person name="Koonin E.V."/>
            <person name="Stott M.B."/>
            <person name="Mountain B.W."/>
            <person name="Crowe M.A."/>
            <person name="Smirnova A.V."/>
            <person name="Dunfield P.F."/>
            <person name="Feng L."/>
            <person name="Wang L."/>
            <person name="Alam M."/>
        </authorList>
    </citation>
    <scope>NUCLEOTIDE SEQUENCE [LARGE SCALE GENOMIC DNA]</scope>
    <source>
        <strain evidence="12">Isolate V4</strain>
    </source>
</reference>
<evidence type="ECO:0000313" key="11">
    <source>
        <dbReference type="EMBL" id="ACD84324.1"/>
    </source>
</evidence>
<comment type="subcellular location">
    <subcellularLocation>
        <location evidence="9">Cytoplasm</location>
    </subcellularLocation>
</comment>
<dbReference type="AlphaFoldDB" id="B3E095"/>
<accession>B3E095</accession>
<dbReference type="InterPro" id="IPR050064">
    <property type="entry name" value="IGPS_HisA/HisF"/>
</dbReference>
<dbReference type="PANTHER" id="PTHR21235:SF2">
    <property type="entry name" value="IMIDAZOLE GLYCEROL PHOSPHATE SYNTHASE HISHF"/>
    <property type="match status" value="1"/>
</dbReference>
<dbReference type="eggNOG" id="COG0107">
    <property type="taxonomic scope" value="Bacteria"/>
</dbReference>
<evidence type="ECO:0000256" key="2">
    <source>
        <dbReference type="ARBA" id="ARBA00009667"/>
    </source>
</evidence>
<dbReference type="Proteomes" id="UP000009149">
    <property type="component" value="Chromosome"/>
</dbReference>
<dbReference type="Pfam" id="PF00977">
    <property type="entry name" value="His_biosynth"/>
    <property type="match status" value="1"/>
</dbReference>
<comment type="function">
    <text evidence="7 9">IGPS catalyzes the conversion of PRFAR and glutamine to IGP, AICAR and glutamate. The HisF subunit catalyzes the cyclization activity that produces IGP and AICAR from PRFAR using the ammonia provided by the HisH subunit.</text>
</comment>
<dbReference type="HOGENOM" id="CLU_048577_4_0_0"/>
<proteinExistence type="inferred from homology"/>
<dbReference type="STRING" id="481448.Minf_2270"/>
<dbReference type="EMBL" id="CP000975">
    <property type="protein sequence ID" value="ACD84324.1"/>
    <property type="molecule type" value="Genomic_DNA"/>
</dbReference>
<dbReference type="UniPathway" id="UPA00031">
    <property type="reaction ID" value="UER00010"/>
</dbReference>
<sequence length="279" mass="30356">MIFALWKETICPYFFYVHLFILMLAKRIIPCLDVHAGRVTRGKKFGKAELGQLTDVGDPSLLALRYNEEGADELVFYDITASVEGRGALLGILRSVARSCFIPLTAGGGIKTVEEIREVLRAGADKVSLNTAALANPLLIKEGAQKFGSQCIVLSIDAQRVGENSWRVYSHGGRKETPWDVREWAMKGVELGAGEIVINSIDADGTKEGYDLKLIRMLADCLPVPVVASGGAGKMEDFALALEYAHADAVLAAGVFHRAEIHIAALKSYLKERGLPIRT</sequence>
<dbReference type="GO" id="GO:0000107">
    <property type="term" value="F:imidazoleglycerol-phosphate synthase activity"/>
    <property type="evidence" value="ECO:0007669"/>
    <property type="project" value="UniProtKB-UniRule"/>
</dbReference>
<comment type="similarity">
    <text evidence="2 9 10">Belongs to the HisA/HisF family.</text>
</comment>